<keyword evidence="3" id="KW-1185">Reference proteome</keyword>
<dbReference type="Gene3D" id="3.10.100.10">
    <property type="entry name" value="Mannose-Binding Protein A, subunit A"/>
    <property type="match status" value="1"/>
</dbReference>
<feature type="non-terminal residue" evidence="2">
    <location>
        <position position="151"/>
    </location>
</feature>
<dbReference type="AlphaFoldDB" id="A0A812IP38"/>
<accession>A0A812IP38</accession>
<dbReference type="InterPro" id="IPR016187">
    <property type="entry name" value="CTDL_fold"/>
</dbReference>
<dbReference type="PROSITE" id="PS50041">
    <property type="entry name" value="C_TYPE_LECTIN_2"/>
    <property type="match status" value="1"/>
</dbReference>
<dbReference type="EMBL" id="CAJNJA010002502">
    <property type="protein sequence ID" value="CAE7169212.1"/>
    <property type="molecule type" value="Genomic_DNA"/>
</dbReference>
<comment type="caution">
    <text evidence="2">The sequence shown here is derived from an EMBL/GenBank/DDBJ whole genome shotgun (WGS) entry which is preliminary data.</text>
</comment>
<protein>
    <recommendedName>
        <fullName evidence="1">C-type lectin domain-containing protein</fullName>
    </recommendedName>
</protein>
<dbReference type="Pfam" id="PF00059">
    <property type="entry name" value="Lectin_C"/>
    <property type="match status" value="1"/>
</dbReference>
<name>A0A812IP38_9DINO</name>
<dbReference type="OrthoDB" id="6337382at2759"/>
<reference evidence="2" key="1">
    <citation type="submission" date="2021-02" db="EMBL/GenBank/DDBJ databases">
        <authorList>
            <person name="Dougan E. K."/>
            <person name="Rhodes N."/>
            <person name="Thang M."/>
            <person name="Chan C."/>
        </authorList>
    </citation>
    <scope>NUCLEOTIDE SEQUENCE</scope>
</reference>
<feature type="domain" description="C-type lectin" evidence="1">
    <location>
        <begin position="19"/>
        <end position="83"/>
    </location>
</feature>
<dbReference type="Proteomes" id="UP000601435">
    <property type="component" value="Unassembled WGS sequence"/>
</dbReference>
<evidence type="ECO:0000313" key="3">
    <source>
        <dbReference type="Proteomes" id="UP000601435"/>
    </source>
</evidence>
<dbReference type="InterPro" id="IPR001304">
    <property type="entry name" value="C-type_lectin-like"/>
</dbReference>
<evidence type="ECO:0000259" key="1">
    <source>
        <dbReference type="PROSITE" id="PS50041"/>
    </source>
</evidence>
<sequence length="151" mass="16754">MAAVTQTFYPWISDWSELFWTGLNERDEKGKWQWTTGRENPSFTWLDGEPNDWGGQDELCAAGYASGLLLDAACEYPFRYLCSVEAKMEHCPAPCAQETPGWNGDTWRCREQGPEGECQDGGFGTVALMGGGSMGLFYIISGFVMAVGYCQ</sequence>
<organism evidence="2 3">
    <name type="scientific">Symbiodinium necroappetens</name>
    <dbReference type="NCBI Taxonomy" id="1628268"/>
    <lineage>
        <taxon>Eukaryota</taxon>
        <taxon>Sar</taxon>
        <taxon>Alveolata</taxon>
        <taxon>Dinophyceae</taxon>
        <taxon>Suessiales</taxon>
        <taxon>Symbiodiniaceae</taxon>
        <taxon>Symbiodinium</taxon>
    </lineage>
</organism>
<dbReference type="InterPro" id="IPR016186">
    <property type="entry name" value="C-type_lectin-like/link_sf"/>
</dbReference>
<dbReference type="SUPFAM" id="SSF56436">
    <property type="entry name" value="C-type lectin-like"/>
    <property type="match status" value="1"/>
</dbReference>
<evidence type="ECO:0000313" key="2">
    <source>
        <dbReference type="EMBL" id="CAE7169212.1"/>
    </source>
</evidence>
<gene>
    <name evidence="2" type="ORF">SNEC2469_LOCUS460</name>
</gene>
<proteinExistence type="predicted"/>